<sequence>MHLFKAVISNYKMLLVVFDSLDGSSNIDPACSTGSIFVGVSMGMLQHEESDFIKWGEILLLDSLSTNDMVENYIGSFSESFPIPLSCHLLNLILNAAFKVPGKLQSFLFPAIFKEFSSQSSLKISLQGNVYILSRNGIKKRISECCQKLFSVGSIERKDAYNVLSLCLSSGSWTDGTETKKKSGVRKGVVTDSSEGCKMGRMERLMLRPHNPHLRYKRGKRIQILMRENKHGAPPIAVIERGKGMDHACQIAVEYVFTSSSERKQRLLFWVLKQMNMLVQKKVDEYVAMFSDIANEI</sequence>
<gene>
    <name evidence="1" type="ORF">DARMORV10_C05P27230.1</name>
</gene>
<dbReference type="InterPro" id="IPR045330">
    <property type="entry name" value="TRM3/TARBP1"/>
</dbReference>
<reference evidence="1" key="1">
    <citation type="submission" date="2021-01" db="EMBL/GenBank/DDBJ databases">
        <authorList>
            <consortium name="Genoscope - CEA"/>
            <person name="William W."/>
        </authorList>
    </citation>
    <scope>NUCLEOTIDE SEQUENCE</scope>
</reference>
<evidence type="ECO:0000313" key="1">
    <source>
        <dbReference type="EMBL" id="CAF1928548.1"/>
    </source>
</evidence>
<dbReference type="PANTHER" id="PTHR12029:SF11">
    <property type="entry name" value="METHYLTRANSFERASE TARBP1-RELATED"/>
    <property type="match status" value="1"/>
</dbReference>
<dbReference type="AlphaFoldDB" id="A0A816KVW9"/>
<dbReference type="PANTHER" id="PTHR12029">
    <property type="entry name" value="RNA METHYLTRANSFERASE"/>
    <property type="match status" value="1"/>
</dbReference>
<name>A0A816KVW9_BRANA</name>
<dbReference type="Proteomes" id="UP001295469">
    <property type="component" value="Chromosome C05"/>
</dbReference>
<protein>
    <submittedName>
        <fullName evidence="1">(rape) hypothetical protein</fullName>
    </submittedName>
</protein>
<proteinExistence type="predicted"/>
<accession>A0A816KVW9</accession>
<dbReference type="EMBL" id="HG994369">
    <property type="protein sequence ID" value="CAF1928548.1"/>
    <property type="molecule type" value="Genomic_DNA"/>
</dbReference>
<dbReference type="Gene3D" id="3.30.540.10">
    <property type="entry name" value="Fructose-1,6-Bisphosphatase, subunit A, domain 1"/>
    <property type="match status" value="1"/>
</dbReference>
<organism evidence="1">
    <name type="scientific">Brassica napus</name>
    <name type="common">Rape</name>
    <dbReference type="NCBI Taxonomy" id="3708"/>
    <lineage>
        <taxon>Eukaryota</taxon>
        <taxon>Viridiplantae</taxon>
        <taxon>Streptophyta</taxon>
        <taxon>Embryophyta</taxon>
        <taxon>Tracheophyta</taxon>
        <taxon>Spermatophyta</taxon>
        <taxon>Magnoliopsida</taxon>
        <taxon>eudicotyledons</taxon>
        <taxon>Gunneridae</taxon>
        <taxon>Pentapetalae</taxon>
        <taxon>rosids</taxon>
        <taxon>malvids</taxon>
        <taxon>Brassicales</taxon>
        <taxon>Brassicaceae</taxon>
        <taxon>Brassiceae</taxon>
        <taxon>Brassica</taxon>
    </lineage>
</organism>